<dbReference type="Proteomes" id="UP000095286">
    <property type="component" value="Unplaced"/>
</dbReference>
<sequence>MTAVGFDFGNLNCYIAVARKGGIEVITNDYSLHATPTCVAFGSKSRVAGVAARQQVNTNFKSTVLNFKQLIGRKFSDPIVQRMIPFIPCKVVELENDTIGMEVNYRGETNIVAPEQVLAALLAKLKTTTEHTCPEIKNVNEVVVTCPFYFDDVQRQAMEAAVALTGMKCIKLINEHAAVGISYGIYKQDLPADDAPPRLVAFIDCGHTSVQATLCSFTKSKCEVLGSTYDLETGGLYFDNVIRETFRQDFIKRFKIDAMTNPRAWLRLLDESEKVKKQMSANNTAIPLNIECFMNDVDVSTKMQRQEFEAIAKPLFDRIHNLLVELFAKTGKTVDEVQEVEIIGGSSRIPLFKQLITEFFNKEPKTTMNQDEAVARGAGMQSAILSPTMRVREFILKDCQPLSIGILYGSEASEGKILWKANDELPGAKLITTMKNQDFSVELFYVDQNNQRSADIGKWQIGGVAKLSKGVDKKIKIKVRLNANGIAYVADASLYSEVETAEVVEGEVKDKEKAEDDKKVEEGDKDKKKVVQIALRVGKIHGNYNFKAEEAHKFELQMKLHESSEKEKADAKNAVEEYVYEMRDKLTEQYNAYIKESDAEYLKSQLEVTENWLYDEGEDAKTEVYQERLHSLKQMGDPVVERYIDCDKRTQAFNELNTRFGRAIKFIDHCQKKVEAYDHIDPEDVLKVEKILKECQQWANEACSKQAAKAKYDAPHVWSSQVYEKISAFHNLVHPIMTKPKPKVEPPKEETPKNEDGAGQQDPNATSSEVPEPKPAEMEID</sequence>
<evidence type="ECO:0000313" key="1">
    <source>
        <dbReference type="Proteomes" id="UP000095286"/>
    </source>
</evidence>
<name>A0AC35TNP7_9BILA</name>
<accession>A0AC35TNP7</accession>
<dbReference type="WBParaSite" id="RSKR_0000237600.1">
    <property type="protein sequence ID" value="RSKR_0000237600.1"/>
    <property type="gene ID" value="RSKR_0000237600"/>
</dbReference>
<organism evidence="1 2">
    <name type="scientific">Rhabditophanes sp. KR3021</name>
    <dbReference type="NCBI Taxonomy" id="114890"/>
    <lineage>
        <taxon>Eukaryota</taxon>
        <taxon>Metazoa</taxon>
        <taxon>Ecdysozoa</taxon>
        <taxon>Nematoda</taxon>
        <taxon>Chromadorea</taxon>
        <taxon>Rhabditida</taxon>
        <taxon>Tylenchina</taxon>
        <taxon>Panagrolaimomorpha</taxon>
        <taxon>Strongyloidoidea</taxon>
        <taxon>Alloionematidae</taxon>
        <taxon>Rhabditophanes</taxon>
    </lineage>
</organism>
<reference evidence="2" key="1">
    <citation type="submission" date="2016-11" db="UniProtKB">
        <authorList>
            <consortium name="WormBaseParasite"/>
        </authorList>
    </citation>
    <scope>IDENTIFICATION</scope>
    <source>
        <strain evidence="2">KR3021</strain>
    </source>
</reference>
<evidence type="ECO:0000313" key="2">
    <source>
        <dbReference type="WBParaSite" id="RSKR_0000237600.1"/>
    </source>
</evidence>
<protein>
    <submittedName>
        <fullName evidence="2">Heat shock 70 kDa protein 4L</fullName>
    </submittedName>
</protein>
<proteinExistence type="predicted"/>